<evidence type="ECO:0000259" key="1">
    <source>
        <dbReference type="Pfam" id="PF21818"/>
    </source>
</evidence>
<dbReference type="Proteomes" id="UP000230886">
    <property type="component" value="Unassembled WGS sequence"/>
</dbReference>
<evidence type="ECO:0000313" key="3">
    <source>
        <dbReference type="Proteomes" id="UP000230886"/>
    </source>
</evidence>
<dbReference type="InterPro" id="IPR049251">
    <property type="entry name" value="DUF6884"/>
</dbReference>
<dbReference type="RefSeq" id="WP_099699149.1">
    <property type="nucleotide sequence ID" value="NZ_NOVD01000102.1"/>
</dbReference>
<reference evidence="2 3" key="1">
    <citation type="submission" date="2017-07" db="EMBL/GenBank/DDBJ databases">
        <title>Draft sequence of Rhodococcus enclensis 23b-28.</title>
        <authorList>
            <person name="Besaury L."/>
            <person name="Sancelme M."/>
            <person name="Amato P."/>
            <person name="Lallement A."/>
            <person name="Delort A.-M."/>
        </authorList>
    </citation>
    <scope>NUCLEOTIDE SEQUENCE [LARGE SCALE GENOMIC DNA]</scope>
    <source>
        <strain evidence="2 3">23b-28</strain>
    </source>
</reference>
<protein>
    <recommendedName>
        <fullName evidence="1">DUF6884 domain-containing protein</fullName>
    </recommendedName>
</protein>
<comment type="caution">
    <text evidence="2">The sequence shown here is derived from an EMBL/GenBank/DDBJ whole genome shotgun (WGS) entry which is preliminary data.</text>
</comment>
<sequence>MALFSAKYRYDDPTLTAPAPGAALINDVGLVVSVPGIGPKTGGRHAGIPLAIGPVHTRIFRPHDRIEMTLPNTQLLLWTAPFETAAFRAGYQGSLAKREGWHWLNWTIAEHIAHDLEVETTERAESGDITPVVADGSPLVVVPCGAVKSAVASPAGEMYRSGYHRLGLKAARALTSPESIRILSALHGLLALDRMVEPYDLRMGSPGSITADALEAQAIDQGLFDHRNVVVLGGRSYTRIAQSVWPNARTPLAGTRGIGDQQHRLARIAECGAQALT</sequence>
<name>A0A2A5IX55_RHOSG</name>
<dbReference type="AlphaFoldDB" id="A0A2A5IX55"/>
<evidence type="ECO:0000313" key="2">
    <source>
        <dbReference type="EMBL" id="PCK21569.1"/>
    </source>
</evidence>
<gene>
    <name evidence="2" type="ORF">CHR55_33735</name>
</gene>
<dbReference type="EMBL" id="NOVD01000102">
    <property type="protein sequence ID" value="PCK21569.1"/>
    <property type="molecule type" value="Genomic_DNA"/>
</dbReference>
<dbReference type="Pfam" id="PF21818">
    <property type="entry name" value="DUF6884"/>
    <property type="match status" value="1"/>
</dbReference>
<organism evidence="2 3">
    <name type="scientific">Rhodococcus qingshengii</name>
    <dbReference type="NCBI Taxonomy" id="334542"/>
    <lineage>
        <taxon>Bacteria</taxon>
        <taxon>Bacillati</taxon>
        <taxon>Actinomycetota</taxon>
        <taxon>Actinomycetes</taxon>
        <taxon>Mycobacteriales</taxon>
        <taxon>Nocardiaceae</taxon>
        <taxon>Rhodococcus</taxon>
        <taxon>Rhodococcus erythropolis group</taxon>
    </lineage>
</organism>
<feature type="domain" description="DUF6884" evidence="1">
    <location>
        <begin position="140"/>
        <end position="266"/>
    </location>
</feature>
<proteinExistence type="predicted"/>
<accession>A0A2A5IX55</accession>